<organism evidence="1 2">
    <name type="scientific">Pedosphaera parvula (strain Ellin514)</name>
    <dbReference type="NCBI Taxonomy" id="320771"/>
    <lineage>
        <taxon>Bacteria</taxon>
        <taxon>Pseudomonadati</taxon>
        <taxon>Verrucomicrobiota</taxon>
        <taxon>Pedosphaerae</taxon>
        <taxon>Pedosphaerales</taxon>
        <taxon>Pedosphaeraceae</taxon>
        <taxon>Pedosphaera</taxon>
    </lineage>
</organism>
<protein>
    <submittedName>
        <fullName evidence="1">Uncharacterized protein</fullName>
    </submittedName>
</protein>
<dbReference type="Proteomes" id="UP000003688">
    <property type="component" value="Unassembled WGS sequence"/>
</dbReference>
<dbReference type="EMBL" id="ABOX02000026">
    <property type="protein sequence ID" value="EEF59583.1"/>
    <property type="molecule type" value="Genomic_DNA"/>
</dbReference>
<sequence length="73" mass="8010">MRLKFAFSEDTGAQAGGNNYRVRSIALTLRSSPKQLLLTRAISYVKKSASTDLKLELLLVFAVSTNKCDVDTS</sequence>
<evidence type="ECO:0000313" key="2">
    <source>
        <dbReference type="Proteomes" id="UP000003688"/>
    </source>
</evidence>
<name>B9XKU0_PEDPL</name>
<accession>B9XKU0</accession>
<evidence type="ECO:0000313" key="1">
    <source>
        <dbReference type="EMBL" id="EEF59583.1"/>
    </source>
</evidence>
<gene>
    <name evidence="1" type="ORF">Cflav_PD2490</name>
</gene>
<proteinExistence type="predicted"/>
<comment type="caution">
    <text evidence="1">The sequence shown here is derived from an EMBL/GenBank/DDBJ whole genome shotgun (WGS) entry which is preliminary data.</text>
</comment>
<reference evidence="1 2" key="1">
    <citation type="journal article" date="2011" name="J. Bacteriol.">
        <title>Genome sequence of 'Pedosphaera parvula' Ellin514, an aerobic Verrucomicrobial isolate from pasture soil.</title>
        <authorList>
            <person name="Kant R."/>
            <person name="van Passel M.W."/>
            <person name="Sangwan P."/>
            <person name="Palva A."/>
            <person name="Lucas S."/>
            <person name="Copeland A."/>
            <person name="Lapidus A."/>
            <person name="Glavina Del Rio T."/>
            <person name="Dalin E."/>
            <person name="Tice H."/>
            <person name="Bruce D."/>
            <person name="Goodwin L."/>
            <person name="Pitluck S."/>
            <person name="Chertkov O."/>
            <person name="Larimer F.W."/>
            <person name="Land M.L."/>
            <person name="Hauser L."/>
            <person name="Brettin T.S."/>
            <person name="Detter J.C."/>
            <person name="Han S."/>
            <person name="de Vos W.M."/>
            <person name="Janssen P.H."/>
            <person name="Smidt H."/>
        </authorList>
    </citation>
    <scope>NUCLEOTIDE SEQUENCE [LARGE SCALE GENOMIC DNA]</scope>
    <source>
        <strain evidence="1 2">Ellin514</strain>
    </source>
</reference>
<dbReference type="AlphaFoldDB" id="B9XKU0"/>
<keyword evidence="2" id="KW-1185">Reference proteome</keyword>